<organism evidence="1 3">
    <name type="scientific">Candidatus Accumulibacter aalborgensis</name>
    <dbReference type="NCBI Taxonomy" id="1860102"/>
    <lineage>
        <taxon>Bacteria</taxon>
        <taxon>Pseudomonadati</taxon>
        <taxon>Pseudomonadota</taxon>
        <taxon>Betaproteobacteria</taxon>
        <taxon>Candidatus Accumulibacter</taxon>
    </lineage>
</organism>
<evidence type="ECO:0000313" key="2">
    <source>
        <dbReference type="EMBL" id="SBT10301.1"/>
    </source>
</evidence>
<keyword evidence="3" id="KW-1185">Reference proteome</keyword>
<name>A0A1A8XVG0_9PROT</name>
<gene>
    <name evidence="1" type="ORF">ACCAA_580051</name>
    <name evidence="2" type="ORF">ACCAA_970001</name>
</gene>
<reference evidence="1 3" key="1">
    <citation type="submission" date="2016-06" db="EMBL/GenBank/DDBJ databases">
        <authorList>
            <person name="Kjaerup R.B."/>
            <person name="Dalgaard T.S."/>
            <person name="Juul-Madsen H.R."/>
        </authorList>
    </citation>
    <scope>NUCLEOTIDE SEQUENCE [LARGE SCALE GENOMIC DNA]</scope>
    <source>
        <strain evidence="1">3</strain>
    </source>
</reference>
<dbReference type="STRING" id="1860102.ACCAA_580051"/>
<protein>
    <submittedName>
        <fullName evidence="1">Uncharacterized protein</fullName>
    </submittedName>
</protein>
<dbReference type="EMBL" id="FLQX01000179">
    <property type="protein sequence ID" value="SBT10301.1"/>
    <property type="molecule type" value="Genomic_DNA"/>
</dbReference>
<proteinExistence type="predicted"/>
<evidence type="ECO:0000313" key="1">
    <source>
        <dbReference type="EMBL" id="SBT08577.1"/>
    </source>
</evidence>
<dbReference type="EMBL" id="FLQX01000136">
    <property type="protein sequence ID" value="SBT08577.1"/>
    <property type="molecule type" value="Genomic_DNA"/>
</dbReference>
<dbReference type="AlphaFoldDB" id="A0A1A8XVG0"/>
<evidence type="ECO:0000313" key="3">
    <source>
        <dbReference type="Proteomes" id="UP000199169"/>
    </source>
</evidence>
<dbReference type="Proteomes" id="UP000199169">
    <property type="component" value="Unassembled WGS sequence"/>
</dbReference>
<sequence length="22" mass="2656">MFWLFGDKPLQRLLAEKAEESF</sequence>
<accession>A0A1A8XVG0</accession>